<name>A0ACB8CGB7_DERSI</name>
<protein>
    <submittedName>
        <fullName evidence="1">Uncharacterized protein</fullName>
    </submittedName>
</protein>
<organism evidence="1 2">
    <name type="scientific">Dermacentor silvarum</name>
    <name type="common">Tick</name>
    <dbReference type="NCBI Taxonomy" id="543639"/>
    <lineage>
        <taxon>Eukaryota</taxon>
        <taxon>Metazoa</taxon>
        <taxon>Ecdysozoa</taxon>
        <taxon>Arthropoda</taxon>
        <taxon>Chelicerata</taxon>
        <taxon>Arachnida</taxon>
        <taxon>Acari</taxon>
        <taxon>Parasitiformes</taxon>
        <taxon>Ixodida</taxon>
        <taxon>Ixodoidea</taxon>
        <taxon>Ixodidae</taxon>
        <taxon>Rhipicephalinae</taxon>
        <taxon>Dermacentor</taxon>
    </lineage>
</organism>
<dbReference type="Proteomes" id="UP000821865">
    <property type="component" value="Chromosome 7"/>
</dbReference>
<comment type="caution">
    <text evidence="1">The sequence shown here is derived from an EMBL/GenBank/DDBJ whole genome shotgun (WGS) entry which is preliminary data.</text>
</comment>
<sequence>MPTTSPPVAFYWTVLRCFSFCMDTLRRPADGSTAKRGRNCLDRLLQDAGVRGVLASAFLGPVQNYSDFAASMEKPKPSLTVREIAMLVAGLLRSGAHFLLMDLMCHYFYSAALTQAPHLVSKLDNTSLLGYGAILNIMFYSKYLIQYGVSGGCARIEGHNLPAPPKCVARGHLCSHFWRYFDHGLHLWIKKYVYLPIVGTERKVHWRLVGIAAAFTCVWVWHSMTTAVTFWASLSMAGVAVEVAMAQIKKLDCAKSFEAKYLNPERTRIVKAILGAPHYLLTIFACMFYLVDMETTTIFFRRIILGFPVPLVPVLVSLYFGAYASQDVMEWEAASAAAKVTEPRVV</sequence>
<evidence type="ECO:0000313" key="2">
    <source>
        <dbReference type="Proteomes" id="UP000821865"/>
    </source>
</evidence>
<evidence type="ECO:0000313" key="1">
    <source>
        <dbReference type="EMBL" id="KAH7941805.1"/>
    </source>
</evidence>
<proteinExistence type="predicted"/>
<dbReference type="EMBL" id="CM023476">
    <property type="protein sequence ID" value="KAH7941805.1"/>
    <property type="molecule type" value="Genomic_DNA"/>
</dbReference>
<accession>A0ACB8CGB7</accession>
<gene>
    <name evidence="1" type="ORF">HPB49_017659</name>
</gene>
<reference evidence="1" key="1">
    <citation type="submission" date="2020-05" db="EMBL/GenBank/DDBJ databases">
        <title>Large-scale comparative analyses of tick genomes elucidate their genetic diversity and vector capacities.</title>
        <authorList>
            <person name="Jia N."/>
            <person name="Wang J."/>
            <person name="Shi W."/>
            <person name="Du L."/>
            <person name="Sun Y."/>
            <person name="Zhan W."/>
            <person name="Jiang J."/>
            <person name="Wang Q."/>
            <person name="Zhang B."/>
            <person name="Ji P."/>
            <person name="Sakyi L.B."/>
            <person name="Cui X."/>
            <person name="Yuan T."/>
            <person name="Jiang B."/>
            <person name="Yang W."/>
            <person name="Lam T.T.-Y."/>
            <person name="Chang Q."/>
            <person name="Ding S."/>
            <person name="Wang X."/>
            <person name="Zhu J."/>
            <person name="Ruan X."/>
            <person name="Zhao L."/>
            <person name="Wei J."/>
            <person name="Que T."/>
            <person name="Du C."/>
            <person name="Cheng J."/>
            <person name="Dai P."/>
            <person name="Han X."/>
            <person name="Huang E."/>
            <person name="Gao Y."/>
            <person name="Liu J."/>
            <person name="Shao H."/>
            <person name="Ye R."/>
            <person name="Li L."/>
            <person name="Wei W."/>
            <person name="Wang X."/>
            <person name="Wang C."/>
            <person name="Yang T."/>
            <person name="Huo Q."/>
            <person name="Li W."/>
            <person name="Guo W."/>
            <person name="Chen H."/>
            <person name="Zhou L."/>
            <person name="Ni X."/>
            <person name="Tian J."/>
            <person name="Zhou Y."/>
            <person name="Sheng Y."/>
            <person name="Liu T."/>
            <person name="Pan Y."/>
            <person name="Xia L."/>
            <person name="Li J."/>
            <person name="Zhao F."/>
            <person name="Cao W."/>
        </authorList>
    </citation>
    <scope>NUCLEOTIDE SEQUENCE</scope>
    <source>
        <strain evidence="1">Dsil-2018</strain>
    </source>
</reference>
<keyword evidence="2" id="KW-1185">Reference proteome</keyword>